<evidence type="ECO:0000313" key="2">
    <source>
        <dbReference type="Proteomes" id="UP001551011"/>
    </source>
</evidence>
<evidence type="ECO:0000313" key="1">
    <source>
        <dbReference type="EMBL" id="MEU5710315.1"/>
    </source>
</evidence>
<accession>A0ABV3AEC6</accession>
<protein>
    <submittedName>
        <fullName evidence="1">GNAT family N-acetyltransferase</fullName>
    </submittedName>
</protein>
<comment type="caution">
    <text evidence="1">The sequence shown here is derived from an EMBL/GenBank/DDBJ whole genome shotgun (WGS) entry which is preliminary data.</text>
</comment>
<dbReference type="Gene3D" id="3.40.630.30">
    <property type="match status" value="1"/>
</dbReference>
<reference evidence="1 2" key="1">
    <citation type="submission" date="2024-06" db="EMBL/GenBank/DDBJ databases">
        <title>The Natural Products Discovery Center: Release of the First 8490 Sequenced Strains for Exploring Actinobacteria Biosynthetic Diversity.</title>
        <authorList>
            <person name="Kalkreuter E."/>
            <person name="Kautsar S.A."/>
            <person name="Yang D."/>
            <person name="Bader C.D."/>
            <person name="Teijaro C.N."/>
            <person name="Fluegel L."/>
            <person name="Davis C.M."/>
            <person name="Simpson J.R."/>
            <person name="Lauterbach L."/>
            <person name="Steele A.D."/>
            <person name="Gui C."/>
            <person name="Meng S."/>
            <person name="Li G."/>
            <person name="Viehrig K."/>
            <person name="Ye F."/>
            <person name="Su P."/>
            <person name="Kiefer A.F."/>
            <person name="Nichols A."/>
            <person name="Cepeda A.J."/>
            <person name="Yan W."/>
            <person name="Fan B."/>
            <person name="Jiang Y."/>
            <person name="Adhikari A."/>
            <person name="Zheng C.-J."/>
            <person name="Schuster L."/>
            <person name="Cowan T.M."/>
            <person name="Smanski M.J."/>
            <person name="Chevrette M.G."/>
            <person name="De Carvalho L.P.S."/>
            <person name="Shen B."/>
        </authorList>
    </citation>
    <scope>NUCLEOTIDE SEQUENCE [LARGE SCALE GENOMIC DNA]</scope>
    <source>
        <strain evidence="1 2">NPDC020594</strain>
    </source>
</reference>
<organism evidence="1 2">
    <name type="scientific">Streptomyces flaveolus</name>
    <dbReference type="NCBI Taxonomy" id="67297"/>
    <lineage>
        <taxon>Bacteria</taxon>
        <taxon>Bacillati</taxon>
        <taxon>Actinomycetota</taxon>
        <taxon>Actinomycetes</taxon>
        <taxon>Kitasatosporales</taxon>
        <taxon>Streptomycetaceae</taxon>
        <taxon>Streptomyces</taxon>
    </lineage>
</organism>
<keyword evidence="2" id="KW-1185">Reference proteome</keyword>
<dbReference type="InterPro" id="IPR016181">
    <property type="entry name" value="Acyl_CoA_acyltransferase"/>
</dbReference>
<gene>
    <name evidence="1" type="ORF">AB0H04_26145</name>
</gene>
<dbReference type="EMBL" id="JBFAEG010000019">
    <property type="protein sequence ID" value="MEU5710315.1"/>
    <property type="molecule type" value="Genomic_DNA"/>
</dbReference>
<dbReference type="SUPFAM" id="SSF55729">
    <property type="entry name" value="Acyl-CoA N-acyltransferases (Nat)"/>
    <property type="match status" value="1"/>
</dbReference>
<dbReference type="RefSeq" id="WP_234317031.1">
    <property type="nucleotide sequence ID" value="NZ_JBEXDP010000024.1"/>
</dbReference>
<name>A0ABV3AEC6_9ACTN</name>
<proteinExistence type="predicted"/>
<sequence length="170" mass="18688">MTEGHGHTWQWGVAELDETPQVHALLSACDTYQAEQSGTPVPLRRPERTRELVMSAAVHVLRSVDGITAMFTLAWEDSTPDGYPAAARPARLSRLAVRPELLSTGSMAGVQCVRRAIELATARGADVLRAEANPDLVQTRALLGHLGFRQHGPVESDGHRRWVRLQRQLA</sequence>
<dbReference type="Proteomes" id="UP001551011">
    <property type="component" value="Unassembled WGS sequence"/>
</dbReference>